<sequence length="157" mass="17250">GEPSLKVYLSREKLGFPLIFKSASSLRLPSTPIMSLKNPDFPSSATFEQISQRFKDESTRKEAMKKANAIFAFELSNKDKKDQWYIDLKNTGQVGKGASPSKPDCTLILDDETFGKLASGQANAQKLFMTGGLKIKGNIMASTKLQAVLNSVQKSKL</sequence>
<proteinExistence type="predicted"/>
<evidence type="ECO:0000313" key="2">
    <source>
        <dbReference type="EMBL" id="OLL24068.1"/>
    </source>
</evidence>
<dbReference type="GO" id="GO:0005829">
    <property type="term" value="C:cytosol"/>
    <property type="evidence" value="ECO:0007669"/>
    <property type="project" value="TreeGrafter"/>
</dbReference>
<gene>
    <name evidence="2" type="ORF">NEOLI_004265</name>
</gene>
<organism evidence="2 3">
    <name type="scientific">Neolecta irregularis (strain DAH-3)</name>
    <dbReference type="NCBI Taxonomy" id="1198029"/>
    <lineage>
        <taxon>Eukaryota</taxon>
        <taxon>Fungi</taxon>
        <taxon>Dikarya</taxon>
        <taxon>Ascomycota</taxon>
        <taxon>Taphrinomycotina</taxon>
        <taxon>Neolectales</taxon>
        <taxon>Neolectaceae</taxon>
        <taxon>Neolecta</taxon>
    </lineage>
</organism>
<dbReference type="STRING" id="1198029.A0A1U7LN66"/>
<dbReference type="FunFam" id="3.30.1050.10:FF:000001">
    <property type="entry name" value="Putative Non-specific lipid-transfer protein"/>
    <property type="match status" value="1"/>
</dbReference>
<accession>A0A1U7LN66</accession>
<dbReference type="InterPro" id="IPR003033">
    <property type="entry name" value="SCP2_sterol-bd_dom"/>
</dbReference>
<dbReference type="InterPro" id="IPR036527">
    <property type="entry name" value="SCP2_sterol-bd_dom_sf"/>
</dbReference>
<comment type="caution">
    <text evidence="2">The sequence shown here is derived from an EMBL/GenBank/DDBJ whole genome shotgun (WGS) entry which is preliminary data.</text>
</comment>
<feature type="non-terminal residue" evidence="2">
    <location>
        <position position="1"/>
    </location>
</feature>
<name>A0A1U7LN66_NEOID</name>
<dbReference type="AlphaFoldDB" id="A0A1U7LN66"/>
<dbReference type="OrthoDB" id="10265837at2759"/>
<dbReference type="PANTHER" id="PTHR10094:SF25">
    <property type="entry name" value="SCP2 STEROL-BINDING DOMAIN-CONTAINING PROTEIN 1"/>
    <property type="match status" value="1"/>
</dbReference>
<dbReference type="PANTHER" id="PTHR10094">
    <property type="entry name" value="STEROL CARRIER PROTEIN 2 SCP-2 FAMILY PROTEIN"/>
    <property type="match status" value="1"/>
</dbReference>
<dbReference type="Pfam" id="PF02036">
    <property type="entry name" value="SCP2"/>
    <property type="match status" value="1"/>
</dbReference>
<evidence type="ECO:0000313" key="3">
    <source>
        <dbReference type="Proteomes" id="UP000186594"/>
    </source>
</evidence>
<reference evidence="2 3" key="1">
    <citation type="submission" date="2016-04" db="EMBL/GenBank/DDBJ databases">
        <title>Evolutionary innovation and constraint leading to complex multicellularity in the Ascomycota.</title>
        <authorList>
            <person name="Cisse O."/>
            <person name="Nguyen A."/>
            <person name="Hewitt D.A."/>
            <person name="Jedd G."/>
            <person name="Stajich J.E."/>
        </authorList>
    </citation>
    <scope>NUCLEOTIDE SEQUENCE [LARGE SCALE GENOMIC DNA]</scope>
    <source>
        <strain evidence="2 3">DAH-3</strain>
    </source>
</reference>
<dbReference type="OMA" id="WDIMNGG"/>
<evidence type="ECO:0000259" key="1">
    <source>
        <dbReference type="Pfam" id="PF02036"/>
    </source>
</evidence>
<protein>
    <submittedName>
        <fullName evidence="2">Fatty acid-binding protein</fullName>
    </submittedName>
</protein>
<feature type="domain" description="SCP2" evidence="1">
    <location>
        <begin position="47"/>
        <end position="149"/>
    </location>
</feature>
<dbReference type="Proteomes" id="UP000186594">
    <property type="component" value="Unassembled WGS sequence"/>
</dbReference>
<dbReference type="Gene3D" id="3.30.1050.10">
    <property type="entry name" value="SCP2 sterol-binding domain"/>
    <property type="match status" value="1"/>
</dbReference>
<dbReference type="SUPFAM" id="SSF55718">
    <property type="entry name" value="SCP-like"/>
    <property type="match status" value="1"/>
</dbReference>
<keyword evidence="3" id="KW-1185">Reference proteome</keyword>
<dbReference type="EMBL" id="LXFE01001001">
    <property type="protein sequence ID" value="OLL24068.1"/>
    <property type="molecule type" value="Genomic_DNA"/>
</dbReference>